<dbReference type="Proteomes" id="UP000433876">
    <property type="component" value="Unassembled WGS sequence"/>
</dbReference>
<dbReference type="InterPro" id="IPR057082">
    <property type="entry name" value="PH_C"/>
</dbReference>
<evidence type="ECO:0000259" key="1">
    <source>
        <dbReference type="Pfam" id="PF23074"/>
    </source>
</evidence>
<dbReference type="Pfam" id="PF23076">
    <property type="entry name" value="PH_FT_C"/>
    <property type="match status" value="1"/>
</dbReference>
<dbReference type="InterPro" id="IPR057081">
    <property type="entry name" value="PH_N"/>
</dbReference>
<evidence type="ECO:0000313" key="3">
    <source>
        <dbReference type="EMBL" id="KAA8631852.1"/>
    </source>
</evidence>
<evidence type="ECO:0000259" key="2">
    <source>
        <dbReference type="Pfam" id="PF23076"/>
    </source>
</evidence>
<proteinExistence type="predicted"/>
<feature type="domain" description="PH" evidence="2">
    <location>
        <begin position="373"/>
        <end position="484"/>
    </location>
</feature>
<feature type="domain" description="PH" evidence="1">
    <location>
        <begin position="258"/>
        <end position="360"/>
    </location>
</feature>
<protein>
    <submittedName>
        <fullName evidence="3">Uncharacterized protein</fullName>
    </submittedName>
</protein>
<evidence type="ECO:0000313" key="4">
    <source>
        <dbReference type="Proteomes" id="UP000433876"/>
    </source>
</evidence>
<gene>
    <name evidence="3" type="ORF">SMACR_04222</name>
</gene>
<comment type="caution">
    <text evidence="3">The sequence shown here is derived from an EMBL/GenBank/DDBJ whole genome shotgun (WGS) entry which is preliminary data.</text>
</comment>
<reference evidence="3 4" key="1">
    <citation type="submission" date="2017-07" db="EMBL/GenBank/DDBJ databases">
        <title>Genome sequence of the Sordaria macrospora wild type strain R19027.</title>
        <authorList>
            <person name="Nowrousian M."/>
            <person name="Teichert I."/>
            <person name="Kueck U."/>
        </authorList>
    </citation>
    <scope>NUCLEOTIDE SEQUENCE [LARGE SCALE GENOMIC DNA]</scope>
    <source>
        <strain evidence="3 4">R19027</strain>
        <tissue evidence="3">Mycelium</tissue>
    </source>
</reference>
<dbReference type="AlphaFoldDB" id="A0A8S8ZUB6"/>
<dbReference type="EMBL" id="NMPR01000067">
    <property type="protein sequence ID" value="KAA8631852.1"/>
    <property type="molecule type" value="Genomic_DNA"/>
</dbReference>
<name>A0A8S8ZUB6_SORMA</name>
<dbReference type="VEuPathDB" id="FungiDB:SMAC_04222"/>
<sequence>MDHANIGIPPQTQLFQSCCHEAERAAIVAAALDQLREALPESFHGHLIALAGGIRDSSRRLRDLANHSPSHIERVPLVLSYLDIILPCLCRTLNDIMGYYEDRTLTREIRWRKMYNQMTEEAGGVPLPQRFLLYNNFLGMLGYLLNRSPSFDPNALETLRGHLVGLREKRGIPPSPQQVDSVSPAEIVSLAIVPDPVCIGLQPDSPAWMLITQDQNAHWAEQIFSLPLASRTVLKHVKPSMACGPFFRRDQLAIPLEPKVLFRRPFDNEKTSVVAYLNPIDQAPYLLIRSLQGEVAWFSSYGVHELCIGREGSALQLKRWSRSEQCSKLWAAFYFITWEEMVLFYCTFVALKARNRLTVQIAPTEFQLQREKRLFQAQIVDDGYKHSLVVYEDQQTHGIRLHAAVWDGELKQCPVWTAFVTAQSQSSTWISRRSKHRVWLRNIQLYVFCRNYRQEVQRQNKSKAFEIYFVTEQGASKFKEAFSAMELSGGSSGTPETGTGPSGG</sequence>
<dbReference type="Pfam" id="PF23074">
    <property type="entry name" value="PH_FT_N"/>
    <property type="match status" value="1"/>
</dbReference>
<organism evidence="3 4">
    <name type="scientific">Sordaria macrospora</name>
    <dbReference type="NCBI Taxonomy" id="5147"/>
    <lineage>
        <taxon>Eukaryota</taxon>
        <taxon>Fungi</taxon>
        <taxon>Dikarya</taxon>
        <taxon>Ascomycota</taxon>
        <taxon>Pezizomycotina</taxon>
        <taxon>Sordariomycetes</taxon>
        <taxon>Sordariomycetidae</taxon>
        <taxon>Sordariales</taxon>
        <taxon>Sordariaceae</taxon>
        <taxon>Sordaria</taxon>
    </lineage>
</organism>
<accession>A0A8S8ZUB6</accession>